<feature type="region of interest" description="Disordered" evidence="1">
    <location>
        <begin position="1"/>
        <end position="20"/>
    </location>
</feature>
<dbReference type="Gene3D" id="3.40.630.30">
    <property type="match status" value="1"/>
</dbReference>
<comment type="caution">
    <text evidence="2">The sequence shown here is derived from an EMBL/GenBank/DDBJ whole genome shotgun (WGS) entry which is preliminary data.</text>
</comment>
<gene>
    <name evidence="2" type="ORF">EDC28_101237</name>
</gene>
<evidence type="ECO:0000313" key="3">
    <source>
        <dbReference type="Proteomes" id="UP000268033"/>
    </source>
</evidence>
<evidence type="ECO:0000256" key="1">
    <source>
        <dbReference type="SAM" id="MobiDB-lite"/>
    </source>
</evidence>
<dbReference type="AlphaFoldDB" id="A0A3N1PTX4"/>
<reference evidence="2 3" key="1">
    <citation type="submission" date="2018-11" db="EMBL/GenBank/DDBJ databases">
        <title>Genomic Encyclopedia of Type Strains, Phase IV (KMG-IV): sequencing the most valuable type-strain genomes for metagenomic binning, comparative biology and taxonomic classification.</title>
        <authorList>
            <person name="Goeker M."/>
        </authorList>
    </citation>
    <scope>NUCLEOTIDE SEQUENCE [LARGE SCALE GENOMIC DNA]</scope>
    <source>
        <strain evidence="2 3">DSM 21945</strain>
    </source>
</reference>
<name>A0A3N1PTX4_9GAMM</name>
<dbReference type="Proteomes" id="UP000268033">
    <property type="component" value="Unassembled WGS sequence"/>
</dbReference>
<protein>
    <submittedName>
        <fullName evidence="2">Uncharacterized protein</fullName>
    </submittedName>
</protein>
<dbReference type="EMBL" id="RJUL01000001">
    <property type="protein sequence ID" value="ROQ30551.1"/>
    <property type="molecule type" value="Genomic_DNA"/>
</dbReference>
<dbReference type="SUPFAM" id="SSF55729">
    <property type="entry name" value="Acyl-CoA N-acyltransferases (Nat)"/>
    <property type="match status" value="1"/>
</dbReference>
<dbReference type="InterPro" id="IPR016181">
    <property type="entry name" value="Acyl_CoA_acyltransferase"/>
</dbReference>
<keyword evidence="3" id="KW-1185">Reference proteome</keyword>
<evidence type="ECO:0000313" key="2">
    <source>
        <dbReference type="EMBL" id="ROQ30551.1"/>
    </source>
</evidence>
<proteinExistence type="predicted"/>
<organism evidence="2 3">
    <name type="scientific">Gallaecimonas pentaromativorans</name>
    <dbReference type="NCBI Taxonomy" id="584787"/>
    <lineage>
        <taxon>Bacteria</taxon>
        <taxon>Pseudomonadati</taxon>
        <taxon>Pseudomonadota</taxon>
        <taxon>Gammaproteobacteria</taxon>
        <taxon>Enterobacterales</taxon>
        <taxon>Gallaecimonadaceae</taxon>
        <taxon>Gallaecimonas</taxon>
    </lineage>
</organism>
<sequence length="267" mass="28838">MSRTPRPFRSAVQKIKRRQRQQQNLVELHDVHGVTPALEQLAATLGPNTPGLSTPSVNKRHQTLNTITPDQPDYPLAKKAANTMATNANLRARYAKTLAQKAWLDDILHGPEGGSQGGQRRVMGHLREMRQQKEAHSVLSTLGTIADMGPWSGSDLSFVKSGNTIEGMMSSMGVNQGNHSDRGVGFLSTKPGNISGPGQSTPGVGTAIVDHANALGLRQGARFVTLGAEGKEAQGFYRHVGFEKADGNPLQPADFTNHSIDLRKRVR</sequence>
<dbReference type="RefSeq" id="WP_123420391.1">
    <property type="nucleotide sequence ID" value="NZ_JBLXAC010000002.1"/>
</dbReference>
<accession>A0A3N1PTX4</accession>